<evidence type="ECO:0000259" key="7">
    <source>
        <dbReference type="Pfam" id="PF05645"/>
    </source>
</evidence>
<evidence type="ECO:0000313" key="9">
    <source>
        <dbReference type="EMBL" id="KXN68344.1"/>
    </source>
</evidence>
<evidence type="ECO:0000256" key="4">
    <source>
        <dbReference type="ARBA" id="ARBA00023242"/>
    </source>
</evidence>
<dbReference type="EMBL" id="KQ964581">
    <property type="protein sequence ID" value="KXN68344.1"/>
    <property type="molecule type" value="Genomic_DNA"/>
</dbReference>
<gene>
    <name evidence="9" type="ORF">CONCODRAFT_41825</name>
</gene>
<dbReference type="Proteomes" id="UP000070444">
    <property type="component" value="Unassembled WGS sequence"/>
</dbReference>
<evidence type="ECO:0000256" key="2">
    <source>
        <dbReference type="ARBA" id="ARBA00022478"/>
    </source>
</evidence>
<name>A0A137P0E7_CONC2</name>
<feature type="domain" description="RNA polymerase III Rpc82 C -terminal" evidence="7">
    <location>
        <begin position="110"/>
        <end position="314"/>
    </location>
</feature>
<keyword evidence="10" id="KW-1185">Reference proteome</keyword>
<dbReference type="InterPro" id="IPR039748">
    <property type="entry name" value="RPC3"/>
</dbReference>
<evidence type="ECO:0000256" key="6">
    <source>
        <dbReference type="RuleBase" id="RU367076"/>
    </source>
</evidence>
<proteinExistence type="inferred from homology"/>
<evidence type="ECO:0000256" key="5">
    <source>
        <dbReference type="ARBA" id="ARBA00025127"/>
    </source>
</evidence>
<dbReference type="PANTHER" id="PTHR12949">
    <property type="entry name" value="RNA POLYMERASE III DNA DIRECTED -RELATED"/>
    <property type="match status" value="1"/>
</dbReference>
<dbReference type="GO" id="GO:0003697">
    <property type="term" value="F:single-stranded DNA binding"/>
    <property type="evidence" value="ECO:0007669"/>
    <property type="project" value="UniProtKB-UniRule"/>
</dbReference>
<sequence length="485" mass="56079">ELIQHTCQKPKLVKDSLFVLIQHNLVLYRSSIKLDREETFYEINLKNVLNRVYLSHSLKLVKNHFGDLGLYVMDVILLYGKCKWSDIKDYFESDTDNIKDDKELENLKNTFVKMVESRLLKAVQLSDMVSAAEKLVVAEESRIRDSRVPLMSTDIKKIRQELKNRQANENSSEVIVGIKRARPQDKGDVEADVFFALNYAQLFVLIRQEVILDLTAEMTNIHAAEVVKTIIENSSKQIVSCSTPNSETVALYTITQNFTTNPEFGDSISFGPNSAEKPKGASTISHYVDMLQNYQFGILNKNDKGHVYINYTKLNHHLKIKLLEKFVKNQFGSNTLRVFRCLTNGLKIEEKQIIKECLMQAKDCRQHLEILSINGLIQLQEVPRTADRSASRCFYLWGFNLESSCRSLSQMIYKSLASFEQLRKVEKSKRHLLLNKLERKDVQNDDNLLTEFDKQQRALWIKIQDRLDWAQLKLSTLLAALENFD</sequence>
<accession>A0A137P0E7</accession>
<dbReference type="InterPro" id="IPR036388">
    <property type="entry name" value="WH-like_DNA-bd_sf"/>
</dbReference>
<keyword evidence="4 6" id="KW-0539">Nucleus</keyword>
<evidence type="ECO:0000256" key="1">
    <source>
        <dbReference type="ARBA" id="ARBA00004123"/>
    </source>
</evidence>
<protein>
    <recommendedName>
        <fullName evidence="6">DNA-directed RNA polymerase III subunit RPC3</fullName>
        <shortName evidence="6">RNA polymerase III subunit C3</shortName>
    </recommendedName>
</protein>
<dbReference type="OrthoDB" id="272392at2759"/>
<keyword evidence="2 6" id="KW-0240">DNA-directed RNA polymerase</keyword>
<keyword evidence="3 6" id="KW-0804">Transcription</keyword>
<organism evidence="9 10">
    <name type="scientific">Conidiobolus coronatus (strain ATCC 28846 / CBS 209.66 / NRRL 28638)</name>
    <name type="common">Delacroixia coronata</name>
    <dbReference type="NCBI Taxonomy" id="796925"/>
    <lineage>
        <taxon>Eukaryota</taxon>
        <taxon>Fungi</taxon>
        <taxon>Fungi incertae sedis</taxon>
        <taxon>Zoopagomycota</taxon>
        <taxon>Entomophthoromycotina</taxon>
        <taxon>Entomophthoromycetes</taxon>
        <taxon>Entomophthorales</taxon>
        <taxon>Ancylistaceae</taxon>
        <taxon>Conidiobolus</taxon>
    </lineage>
</organism>
<dbReference type="GO" id="GO:0005666">
    <property type="term" value="C:RNA polymerase III complex"/>
    <property type="evidence" value="ECO:0007669"/>
    <property type="project" value="UniProtKB-UniRule"/>
</dbReference>
<evidence type="ECO:0000259" key="8">
    <source>
        <dbReference type="Pfam" id="PF22536"/>
    </source>
</evidence>
<dbReference type="AlphaFoldDB" id="A0A137P0E7"/>
<dbReference type="Pfam" id="PF05645">
    <property type="entry name" value="RNA_pol_Rpc82"/>
    <property type="match status" value="1"/>
</dbReference>
<comment type="subunit">
    <text evidence="6">Component of the RNA polymerase III (Pol III) complex consisting of 17 subunits.</text>
</comment>
<dbReference type="InterPro" id="IPR008806">
    <property type="entry name" value="RNA_pol_III_Rpc82_C"/>
</dbReference>
<evidence type="ECO:0000313" key="10">
    <source>
        <dbReference type="Proteomes" id="UP000070444"/>
    </source>
</evidence>
<dbReference type="GO" id="GO:0006351">
    <property type="term" value="P:DNA-templated transcription"/>
    <property type="evidence" value="ECO:0007669"/>
    <property type="project" value="InterPro"/>
</dbReference>
<dbReference type="PANTHER" id="PTHR12949:SF0">
    <property type="entry name" value="DNA-DIRECTED RNA POLYMERASE III SUBUNIT RPC3"/>
    <property type="match status" value="1"/>
</dbReference>
<feature type="non-terminal residue" evidence="9">
    <location>
        <position position="1"/>
    </location>
</feature>
<dbReference type="Gene3D" id="1.10.10.10">
    <property type="entry name" value="Winged helix-like DNA-binding domain superfamily/Winged helix DNA-binding domain"/>
    <property type="match status" value="4"/>
</dbReference>
<dbReference type="OMA" id="KHRFVRH"/>
<comment type="subcellular location">
    <subcellularLocation>
        <location evidence="1 6">Nucleus</location>
    </subcellularLocation>
</comment>
<reference evidence="9 10" key="1">
    <citation type="journal article" date="2015" name="Genome Biol. Evol.">
        <title>Phylogenomic analyses indicate that early fungi evolved digesting cell walls of algal ancestors of land plants.</title>
        <authorList>
            <person name="Chang Y."/>
            <person name="Wang S."/>
            <person name="Sekimoto S."/>
            <person name="Aerts A.L."/>
            <person name="Choi C."/>
            <person name="Clum A."/>
            <person name="LaButti K.M."/>
            <person name="Lindquist E.A."/>
            <person name="Yee Ngan C."/>
            <person name="Ohm R.A."/>
            <person name="Salamov A.A."/>
            <person name="Grigoriev I.V."/>
            <person name="Spatafora J.W."/>
            <person name="Berbee M.L."/>
        </authorList>
    </citation>
    <scope>NUCLEOTIDE SEQUENCE [LARGE SCALE GENOMIC DNA]</scope>
    <source>
        <strain evidence="9 10">NRRL 28638</strain>
    </source>
</reference>
<dbReference type="STRING" id="796925.A0A137P0E7"/>
<comment type="function">
    <text evidence="5 6">DNA-dependent RNA polymerase catalyzes the transcription of DNA into RNA using the four ribonucleoside triphosphates as substrates. Specific core component of RNA polymerase III which synthesizes small RNAs, such as 5S rRNA and tRNAs.</text>
</comment>
<comment type="similarity">
    <text evidence="6">Belongs to the RNA polymerase beta chain family.</text>
</comment>
<dbReference type="Pfam" id="PF22536">
    <property type="entry name" value="WHD_POLR3C"/>
    <property type="match status" value="1"/>
</dbReference>
<evidence type="ECO:0000256" key="3">
    <source>
        <dbReference type="ARBA" id="ARBA00023163"/>
    </source>
</evidence>
<feature type="domain" description="DNA-directed RNA polymerase III subunit RPC3 winged-helix" evidence="8">
    <location>
        <begin position="323"/>
        <end position="397"/>
    </location>
</feature>
<dbReference type="InterPro" id="IPR055207">
    <property type="entry name" value="POLR3C_WHD"/>
</dbReference>